<evidence type="ECO:0000256" key="3">
    <source>
        <dbReference type="ARBA" id="ARBA00023004"/>
    </source>
</evidence>
<dbReference type="RefSeq" id="WP_133571690.1">
    <property type="nucleotide sequence ID" value="NZ_SNYR01000001.1"/>
</dbReference>
<feature type="signal peptide" evidence="6">
    <location>
        <begin position="1"/>
        <end position="20"/>
    </location>
</feature>
<evidence type="ECO:0000256" key="6">
    <source>
        <dbReference type="SAM" id="SignalP"/>
    </source>
</evidence>
<feature type="chain" id="PRO_5020792909" evidence="6">
    <location>
        <begin position="21"/>
        <end position="484"/>
    </location>
</feature>
<dbReference type="SUPFAM" id="SSF46626">
    <property type="entry name" value="Cytochrome c"/>
    <property type="match status" value="1"/>
</dbReference>
<name>A0A4R6VW58_9HYPH</name>
<dbReference type="PANTHER" id="PTHR30600">
    <property type="entry name" value="CYTOCHROME C PEROXIDASE-RELATED"/>
    <property type="match status" value="1"/>
</dbReference>
<evidence type="ECO:0000313" key="8">
    <source>
        <dbReference type="EMBL" id="TDQ67046.1"/>
    </source>
</evidence>
<proteinExistence type="predicted"/>
<dbReference type="InterPro" id="IPR010538">
    <property type="entry name" value="DHOR"/>
</dbReference>
<keyword evidence="3 4" id="KW-0408">Iron</keyword>
<dbReference type="PANTHER" id="PTHR30600:SF4">
    <property type="entry name" value="CYTOCHROME C DOMAIN-CONTAINING PROTEIN"/>
    <property type="match status" value="1"/>
</dbReference>
<dbReference type="GO" id="GO:0046872">
    <property type="term" value="F:metal ion binding"/>
    <property type="evidence" value="ECO:0007669"/>
    <property type="project" value="UniProtKB-KW"/>
</dbReference>
<gene>
    <name evidence="8" type="ORF">ATL17_1053</name>
</gene>
<dbReference type="InterPro" id="IPR036909">
    <property type="entry name" value="Cyt_c-like_dom_sf"/>
</dbReference>
<protein>
    <submittedName>
        <fullName evidence="8">CxxC motif-containing protein (DUF1111 family)</fullName>
    </submittedName>
</protein>
<dbReference type="GO" id="GO:0020037">
    <property type="term" value="F:heme binding"/>
    <property type="evidence" value="ECO:0007669"/>
    <property type="project" value="InterPro"/>
</dbReference>
<dbReference type="GO" id="GO:0004130">
    <property type="term" value="F:cytochrome-c peroxidase activity"/>
    <property type="evidence" value="ECO:0007669"/>
    <property type="project" value="TreeGrafter"/>
</dbReference>
<keyword evidence="6" id="KW-0732">Signal</keyword>
<dbReference type="InterPro" id="IPR051395">
    <property type="entry name" value="Cytochrome_c_Peroxidase/MauG"/>
</dbReference>
<dbReference type="GO" id="GO:0009055">
    <property type="term" value="F:electron transfer activity"/>
    <property type="evidence" value="ECO:0007669"/>
    <property type="project" value="InterPro"/>
</dbReference>
<dbReference type="AlphaFoldDB" id="A0A4R6VW58"/>
<dbReference type="InterPro" id="IPR009056">
    <property type="entry name" value="Cyt_c-like_dom"/>
</dbReference>
<feature type="domain" description="Cytochrome c" evidence="7">
    <location>
        <begin position="352"/>
        <end position="484"/>
    </location>
</feature>
<organism evidence="8 9">
    <name type="scientific">Maritalea mobilis</name>
    <dbReference type="NCBI Taxonomy" id="483324"/>
    <lineage>
        <taxon>Bacteria</taxon>
        <taxon>Pseudomonadati</taxon>
        <taxon>Pseudomonadota</taxon>
        <taxon>Alphaproteobacteria</taxon>
        <taxon>Hyphomicrobiales</taxon>
        <taxon>Devosiaceae</taxon>
        <taxon>Maritalea</taxon>
    </lineage>
</organism>
<feature type="region of interest" description="Disordered" evidence="5">
    <location>
        <begin position="48"/>
        <end position="80"/>
    </location>
</feature>
<dbReference type="EMBL" id="SNYR01000001">
    <property type="protein sequence ID" value="TDQ67046.1"/>
    <property type="molecule type" value="Genomic_DNA"/>
</dbReference>
<keyword evidence="9" id="KW-1185">Reference proteome</keyword>
<evidence type="ECO:0000259" key="7">
    <source>
        <dbReference type="PROSITE" id="PS51007"/>
    </source>
</evidence>
<comment type="caution">
    <text evidence="8">The sequence shown here is derived from an EMBL/GenBank/DDBJ whole genome shotgun (WGS) entry which is preliminary data.</text>
</comment>
<evidence type="ECO:0000256" key="4">
    <source>
        <dbReference type="PROSITE-ProRule" id="PRU00433"/>
    </source>
</evidence>
<dbReference type="PROSITE" id="PS51007">
    <property type="entry name" value="CYTC"/>
    <property type="match status" value="1"/>
</dbReference>
<reference evidence="8 9" key="1">
    <citation type="submission" date="2019-03" db="EMBL/GenBank/DDBJ databases">
        <title>Genomic Encyclopedia of Type Strains, Phase III (KMG-III): the genomes of soil and plant-associated and newly described type strains.</title>
        <authorList>
            <person name="Whitman W."/>
        </authorList>
    </citation>
    <scope>NUCLEOTIDE SEQUENCE [LARGE SCALE GENOMIC DNA]</scope>
    <source>
        <strain evidence="8 9">CGMCC 1.7002</strain>
    </source>
</reference>
<sequence>MKPFLAFTLLSLMFVPHANAQSIPKYDWAKDDVERAKLLRVTTPTDDFTKAEPFEANPGGATSTDKIDGRERLSQPSANLPVEKRMDFTLGETLFDKFWVAAPSSTKASDGLGPLFNARACQSCHIRNGRGRLPESDAEQPVGLTIKLIDAARQMGDPTYGNQLQLFASGNVKPEAKIAISYRAETIELDDGEQITLHHPEYIISDLSHGPIAEQSEISPRIAPPLIGMGLIDQIAANDILAQADPDDKNQDGISGKAKLKSNGLGRFGHRADAATLVEQVASAFFVDMGLSNPWHQQDWGDCTSAQTICREAPGGTQPNLGAHEIPQNVLDLTAFYTGNLAVPKRPATEDPSILKGKQAFYEAGCVSCHTPKYVTKRSALDDSNSFQLIWPYSDFLLHDMGDMLADRTQKGDLGNSEWRTPPLWGIGHTKAVADQERYLHDGRARSLKEAILFHGGEAETAKQNFMALNRTTRDNLIQFLKSL</sequence>
<dbReference type="Pfam" id="PF06537">
    <property type="entry name" value="DHOR"/>
    <property type="match status" value="2"/>
</dbReference>
<dbReference type="Gene3D" id="1.10.760.10">
    <property type="entry name" value="Cytochrome c-like domain"/>
    <property type="match status" value="1"/>
</dbReference>
<evidence type="ECO:0000256" key="2">
    <source>
        <dbReference type="ARBA" id="ARBA00022723"/>
    </source>
</evidence>
<dbReference type="PIRSF" id="PIRSF028099">
    <property type="entry name" value="DUF1111"/>
    <property type="match status" value="1"/>
</dbReference>
<keyword evidence="2 4" id="KW-0479">Metal-binding</keyword>
<evidence type="ECO:0000313" key="9">
    <source>
        <dbReference type="Proteomes" id="UP000295391"/>
    </source>
</evidence>
<evidence type="ECO:0000256" key="5">
    <source>
        <dbReference type="SAM" id="MobiDB-lite"/>
    </source>
</evidence>
<accession>A0A4R6VW58</accession>
<keyword evidence="1 4" id="KW-0349">Heme</keyword>
<evidence type="ECO:0000256" key="1">
    <source>
        <dbReference type="ARBA" id="ARBA00022617"/>
    </source>
</evidence>
<dbReference type="Proteomes" id="UP000295391">
    <property type="component" value="Unassembled WGS sequence"/>
</dbReference>
<dbReference type="OrthoDB" id="9805202at2"/>